<dbReference type="AlphaFoldDB" id="E3NEG8"/>
<feature type="transmembrane region" description="Helical" evidence="1">
    <location>
        <begin position="204"/>
        <end position="220"/>
    </location>
</feature>
<protein>
    <recommendedName>
        <fullName evidence="4">PAN-3 domain-containing protein</fullName>
    </recommendedName>
</protein>
<dbReference type="GeneID" id="9802089"/>
<dbReference type="OrthoDB" id="5772349at2759"/>
<keyword evidence="3" id="KW-1185">Reference proteome</keyword>
<dbReference type="Pfam" id="PF10326">
    <property type="entry name" value="7TM_GPCR_Str"/>
    <property type="match status" value="2"/>
</dbReference>
<dbReference type="GO" id="GO:0005886">
    <property type="term" value="C:plasma membrane"/>
    <property type="evidence" value="ECO:0007669"/>
    <property type="project" value="TreeGrafter"/>
</dbReference>
<dbReference type="KEGG" id="crq:GCK72_002767"/>
<dbReference type="eggNOG" id="ENOG502THUD">
    <property type="taxonomic scope" value="Eukaryota"/>
</dbReference>
<accession>E3NEG8</accession>
<gene>
    <name evidence="2" type="ORF">CRE_07024</name>
</gene>
<name>E3NEG8_CAERE</name>
<evidence type="ECO:0000313" key="2">
    <source>
        <dbReference type="EMBL" id="EFO94624.1"/>
    </source>
</evidence>
<sequence>MSWDSFHIVFIRCCGVAALLTNTLMFYLICYKSPQNLGVYKYLMLYFAIFEGLYAILDMIILLDSYTLKSTFLTVISSEKSHIPEVFLPVFNVLYWSSYGMSIALIDVHFVFRYLVVSGEVLFNGSQVDTNGVDIMGFYIYPRDINGKQQINWMNVAGVVENTVEIIFSSTIMCVFGMKCYQEIEKLNSKRTTSSQYQSFQKQLFLALVLQTIIPLVLMYIPGGFIIIFCIADCSIALFGRILGITIALYPVLDPLPNMFVINTFRNAIFICDRFVSIKHETRLKRNEMSLQVLTLLAVIAATSILGEAARPCRVKVPTTPSSSILPCMKVWENMNSEDTEYEGYALATTTAASAIECGKACEAEVKCAYSLYKSDKKCLTFERFLAADFSKNGDMSLIFKLYLNGTTTCDTATMDGLAASKEKMYYPDGGSFWLFKNIMDTIGYASYNPGLGYKRRKRSVLGWLLNF</sequence>
<feature type="transmembrane region" description="Helical" evidence="1">
    <location>
        <begin position="6"/>
        <end position="30"/>
    </location>
</feature>
<evidence type="ECO:0008006" key="4">
    <source>
        <dbReference type="Google" id="ProtNLM"/>
    </source>
</evidence>
<dbReference type="GO" id="GO:0042048">
    <property type="term" value="P:olfactory behavior"/>
    <property type="evidence" value="ECO:0007669"/>
    <property type="project" value="TreeGrafter"/>
</dbReference>
<evidence type="ECO:0000313" key="3">
    <source>
        <dbReference type="Proteomes" id="UP000008281"/>
    </source>
</evidence>
<dbReference type="InParanoid" id="E3NEG8"/>
<reference evidence="2" key="1">
    <citation type="submission" date="2007-07" db="EMBL/GenBank/DDBJ databases">
        <title>PCAP assembly of the Caenorhabditis remanei genome.</title>
        <authorList>
            <consortium name="The Caenorhabditis remanei Sequencing Consortium"/>
            <person name="Wilson R.K."/>
        </authorList>
    </citation>
    <scope>NUCLEOTIDE SEQUENCE [LARGE SCALE GENOMIC DNA]</scope>
    <source>
        <strain evidence="2">PB4641</strain>
    </source>
</reference>
<dbReference type="HOGENOM" id="CLU_584281_0_0_1"/>
<proteinExistence type="predicted"/>
<feature type="transmembrane region" description="Helical" evidence="1">
    <location>
        <begin position="93"/>
        <end position="116"/>
    </location>
</feature>
<keyword evidence="1" id="KW-1133">Transmembrane helix</keyword>
<feature type="transmembrane region" description="Helical" evidence="1">
    <location>
        <begin position="42"/>
        <end position="63"/>
    </location>
</feature>
<evidence type="ECO:0000256" key="1">
    <source>
        <dbReference type="SAM" id="Phobius"/>
    </source>
</evidence>
<keyword evidence="1" id="KW-0472">Membrane</keyword>
<dbReference type="InterPro" id="IPR019428">
    <property type="entry name" value="7TM_GPCR_serpentine_rcpt_Str"/>
</dbReference>
<dbReference type="PANTHER" id="PTHR22943">
    <property type="entry name" value="7-TRANSMEMBRANE DOMAIN RECEPTOR C.ELEGANS"/>
    <property type="match status" value="1"/>
</dbReference>
<dbReference type="CTD" id="9802089"/>
<dbReference type="RefSeq" id="XP_003093195.2">
    <property type="nucleotide sequence ID" value="XM_003093147.2"/>
</dbReference>
<dbReference type="SUPFAM" id="SSF81321">
    <property type="entry name" value="Family A G protein-coupled receptor-like"/>
    <property type="match status" value="1"/>
</dbReference>
<organism evidence="3">
    <name type="scientific">Caenorhabditis remanei</name>
    <name type="common">Caenorhabditis vulgaris</name>
    <dbReference type="NCBI Taxonomy" id="31234"/>
    <lineage>
        <taxon>Eukaryota</taxon>
        <taxon>Metazoa</taxon>
        <taxon>Ecdysozoa</taxon>
        <taxon>Nematoda</taxon>
        <taxon>Chromadorea</taxon>
        <taxon>Rhabditida</taxon>
        <taxon>Rhabditina</taxon>
        <taxon>Rhabditomorpha</taxon>
        <taxon>Rhabditoidea</taxon>
        <taxon>Rhabditidae</taxon>
        <taxon>Peloderinae</taxon>
        <taxon>Caenorhabditis</taxon>
    </lineage>
</organism>
<dbReference type="GO" id="GO:0038022">
    <property type="term" value="F:G protein-coupled olfactory receptor activity"/>
    <property type="evidence" value="ECO:0007669"/>
    <property type="project" value="TreeGrafter"/>
</dbReference>
<dbReference type="Proteomes" id="UP000008281">
    <property type="component" value="Unassembled WGS sequence"/>
</dbReference>
<feature type="transmembrane region" description="Helical" evidence="1">
    <location>
        <begin position="226"/>
        <end position="250"/>
    </location>
</feature>
<dbReference type="PANTHER" id="PTHR22943:SF35">
    <property type="entry name" value="SEVEN TM RECEPTOR"/>
    <property type="match status" value="1"/>
</dbReference>
<dbReference type="EMBL" id="DS268621">
    <property type="protein sequence ID" value="EFO94624.1"/>
    <property type="molecule type" value="Genomic_DNA"/>
</dbReference>
<keyword evidence="1" id="KW-0812">Transmembrane</keyword>